<evidence type="ECO:0000256" key="7">
    <source>
        <dbReference type="ARBA" id="ARBA00022679"/>
    </source>
</evidence>
<feature type="domain" description="Aminotransferase class I/classII large" evidence="12">
    <location>
        <begin position="31"/>
        <end position="355"/>
    </location>
</feature>
<keyword evidence="6 11" id="KW-0028">Amino-acid biosynthesis</keyword>
<dbReference type="InterPro" id="IPR015424">
    <property type="entry name" value="PyrdxlP-dep_Trfase"/>
</dbReference>
<dbReference type="InterPro" id="IPR015422">
    <property type="entry name" value="PyrdxlP-dep_Trfase_small"/>
</dbReference>
<dbReference type="UniPathway" id="UPA00031">
    <property type="reaction ID" value="UER00012"/>
</dbReference>
<evidence type="ECO:0000256" key="4">
    <source>
        <dbReference type="ARBA" id="ARBA00011738"/>
    </source>
</evidence>
<dbReference type="SUPFAM" id="SSF53383">
    <property type="entry name" value="PLP-dependent transferases"/>
    <property type="match status" value="1"/>
</dbReference>
<evidence type="ECO:0000256" key="5">
    <source>
        <dbReference type="ARBA" id="ARBA00022576"/>
    </source>
</evidence>
<dbReference type="GO" id="GO:0030170">
    <property type="term" value="F:pyridoxal phosphate binding"/>
    <property type="evidence" value="ECO:0007669"/>
    <property type="project" value="InterPro"/>
</dbReference>
<accession>A0A1F6V773</accession>
<keyword evidence="8 11" id="KW-0663">Pyridoxal phosphate</keyword>
<dbReference type="EC" id="2.6.1.9" evidence="11"/>
<evidence type="ECO:0000256" key="8">
    <source>
        <dbReference type="ARBA" id="ARBA00022898"/>
    </source>
</evidence>
<evidence type="ECO:0000256" key="11">
    <source>
        <dbReference type="HAMAP-Rule" id="MF_01023"/>
    </source>
</evidence>
<organism evidence="13 14">
    <name type="scientific">Candidatus Muproteobacteria bacterium RBG_16_60_9</name>
    <dbReference type="NCBI Taxonomy" id="1817755"/>
    <lineage>
        <taxon>Bacteria</taxon>
        <taxon>Pseudomonadati</taxon>
        <taxon>Pseudomonadota</taxon>
        <taxon>Candidatus Muproteobacteria</taxon>
    </lineage>
</organism>
<keyword evidence="7 11" id="KW-0808">Transferase</keyword>
<dbReference type="GO" id="GO:0004400">
    <property type="term" value="F:histidinol-phosphate transaminase activity"/>
    <property type="evidence" value="ECO:0007669"/>
    <property type="project" value="UniProtKB-UniRule"/>
</dbReference>
<comment type="cofactor">
    <cofactor evidence="1 11">
        <name>pyridoxal 5'-phosphate</name>
        <dbReference type="ChEBI" id="CHEBI:597326"/>
    </cofactor>
</comment>
<evidence type="ECO:0000259" key="12">
    <source>
        <dbReference type="Pfam" id="PF00155"/>
    </source>
</evidence>
<evidence type="ECO:0000256" key="9">
    <source>
        <dbReference type="ARBA" id="ARBA00023102"/>
    </source>
</evidence>
<comment type="caution">
    <text evidence="13">The sequence shown here is derived from an EMBL/GenBank/DDBJ whole genome shotgun (WGS) entry which is preliminary data.</text>
</comment>
<gene>
    <name evidence="11" type="primary">hisC</name>
    <name evidence="13" type="ORF">A2W18_05905</name>
</gene>
<evidence type="ECO:0000313" key="14">
    <source>
        <dbReference type="Proteomes" id="UP000179076"/>
    </source>
</evidence>
<dbReference type="Proteomes" id="UP000179076">
    <property type="component" value="Unassembled WGS sequence"/>
</dbReference>
<dbReference type="HAMAP" id="MF_01023">
    <property type="entry name" value="HisC_aminotrans_2"/>
    <property type="match status" value="1"/>
</dbReference>
<comment type="pathway">
    <text evidence="2 11">Amino-acid biosynthesis; L-histidine biosynthesis; L-histidine from 5-phospho-alpha-D-ribose 1-diphosphate: step 7/9.</text>
</comment>
<dbReference type="Gene3D" id="3.40.640.10">
    <property type="entry name" value="Type I PLP-dependent aspartate aminotransferase-like (Major domain)"/>
    <property type="match status" value="1"/>
</dbReference>
<dbReference type="EMBL" id="MFSP01000110">
    <property type="protein sequence ID" value="OGI65359.1"/>
    <property type="molecule type" value="Genomic_DNA"/>
</dbReference>
<keyword evidence="9 11" id="KW-0368">Histidine biosynthesis</keyword>
<protein>
    <recommendedName>
        <fullName evidence="11">Histidinol-phosphate aminotransferase</fullName>
        <ecNumber evidence="11">2.6.1.9</ecNumber>
    </recommendedName>
    <alternativeName>
        <fullName evidence="11">Imidazole acetol-phosphate transaminase</fullName>
    </alternativeName>
</protein>
<dbReference type="PANTHER" id="PTHR42885:SF2">
    <property type="entry name" value="HISTIDINOL-PHOSPHATE AMINOTRANSFERASE"/>
    <property type="match status" value="1"/>
</dbReference>
<evidence type="ECO:0000256" key="3">
    <source>
        <dbReference type="ARBA" id="ARBA00007970"/>
    </source>
</evidence>
<dbReference type="CDD" id="cd00609">
    <property type="entry name" value="AAT_like"/>
    <property type="match status" value="1"/>
</dbReference>
<evidence type="ECO:0000256" key="6">
    <source>
        <dbReference type="ARBA" id="ARBA00022605"/>
    </source>
</evidence>
<evidence type="ECO:0000256" key="10">
    <source>
        <dbReference type="ARBA" id="ARBA00047481"/>
    </source>
</evidence>
<reference evidence="13 14" key="1">
    <citation type="journal article" date="2016" name="Nat. Commun.">
        <title>Thousands of microbial genomes shed light on interconnected biogeochemical processes in an aquifer system.</title>
        <authorList>
            <person name="Anantharaman K."/>
            <person name="Brown C.T."/>
            <person name="Hug L.A."/>
            <person name="Sharon I."/>
            <person name="Castelle C.J."/>
            <person name="Probst A.J."/>
            <person name="Thomas B.C."/>
            <person name="Singh A."/>
            <person name="Wilkins M.J."/>
            <person name="Karaoz U."/>
            <person name="Brodie E.L."/>
            <person name="Williams K.H."/>
            <person name="Hubbard S.S."/>
            <person name="Banfield J.F."/>
        </authorList>
    </citation>
    <scope>NUCLEOTIDE SEQUENCE [LARGE SCALE GENOMIC DNA]</scope>
</reference>
<dbReference type="AlphaFoldDB" id="A0A1F6V773"/>
<dbReference type="PANTHER" id="PTHR42885">
    <property type="entry name" value="HISTIDINOL-PHOSPHATE AMINOTRANSFERASE-RELATED"/>
    <property type="match status" value="1"/>
</dbReference>
<dbReference type="Gene3D" id="3.90.1150.10">
    <property type="entry name" value="Aspartate Aminotransferase, domain 1"/>
    <property type="match status" value="1"/>
</dbReference>
<evidence type="ECO:0000256" key="2">
    <source>
        <dbReference type="ARBA" id="ARBA00005011"/>
    </source>
</evidence>
<dbReference type="InterPro" id="IPR015421">
    <property type="entry name" value="PyrdxlP-dep_Trfase_major"/>
</dbReference>
<comment type="subunit">
    <text evidence="4 11">Homodimer.</text>
</comment>
<dbReference type="NCBIfam" id="TIGR01141">
    <property type="entry name" value="hisC"/>
    <property type="match status" value="1"/>
</dbReference>
<comment type="similarity">
    <text evidence="3 11">Belongs to the class-II pyridoxal-phosphate-dependent aminotransferase family. Histidinol-phosphate aminotransferase subfamily.</text>
</comment>
<dbReference type="InterPro" id="IPR004839">
    <property type="entry name" value="Aminotransferase_I/II_large"/>
</dbReference>
<dbReference type="InterPro" id="IPR005861">
    <property type="entry name" value="HisP_aminotrans"/>
</dbReference>
<proteinExistence type="inferred from homology"/>
<sequence>MTDQISEKIARWVRPEVRALESYHVPDSRGLIKLDAMENPYSWPEAIKPAWLEALRAVDLNRYPDPGARALKARLRESLAIPAGAEILLGNGSDELIQIILMALAQPGAKALAPVPTFVMYQQIAVAVGMEFVGVPLAADFALDRAAMLNAIKTHNPSAIFLSYPNNPTGNLFDVADVEAILQAAPGLVVLDEAYHAFAEASFMDRLAHYPNLAVMRTLSKQGMAGLRVGILVGSRAWLAEFDKLRLPYNVGSLAQASVEFALTQVDAFDAQCREICDERGKLYLGLSRLPGVQVWPSRANFILFRVRDAQTVHAHLRKAGVLIKNLNVAGGVLAGCLRVTVGTPDENTAFLDALSAIL</sequence>
<evidence type="ECO:0000313" key="13">
    <source>
        <dbReference type="EMBL" id="OGI65359.1"/>
    </source>
</evidence>
<comment type="catalytic activity">
    <reaction evidence="10 11">
        <text>L-histidinol phosphate + 2-oxoglutarate = 3-(imidazol-4-yl)-2-oxopropyl phosphate + L-glutamate</text>
        <dbReference type="Rhea" id="RHEA:23744"/>
        <dbReference type="ChEBI" id="CHEBI:16810"/>
        <dbReference type="ChEBI" id="CHEBI:29985"/>
        <dbReference type="ChEBI" id="CHEBI:57766"/>
        <dbReference type="ChEBI" id="CHEBI:57980"/>
        <dbReference type="EC" id="2.6.1.9"/>
    </reaction>
</comment>
<dbReference type="Pfam" id="PF00155">
    <property type="entry name" value="Aminotran_1_2"/>
    <property type="match status" value="1"/>
</dbReference>
<dbReference type="GO" id="GO:0000105">
    <property type="term" value="P:L-histidine biosynthetic process"/>
    <property type="evidence" value="ECO:0007669"/>
    <property type="project" value="UniProtKB-UniRule"/>
</dbReference>
<feature type="modified residue" description="N6-(pyridoxal phosphate)lysine" evidence="11">
    <location>
        <position position="221"/>
    </location>
</feature>
<keyword evidence="5 11" id="KW-0032">Aminotransferase</keyword>
<name>A0A1F6V773_9PROT</name>
<evidence type="ECO:0000256" key="1">
    <source>
        <dbReference type="ARBA" id="ARBA00001933"/>
    </source>
</evidence>